<dbReference type="EMBL" id="AMGV01000007">
    <property type="protein sequence ID" value="KEF55416.1"/>
    <property type="molecule type" value="Genomic_DNA"/>
</dbReference>
<dbReference type="InterPro" id="IPR003445">
    <property type="entry name" value="Cat_transpt"/>
</dbReference>
<sequence>MHNHKPDILGIVNPGKKSFWADHFSITLTNVDLTYAELDPISTGAFFAVSAFNNLGMALLDANTTALQASYYALFTLSLLILAGNTCFPPFLRLILWTMNRLIPENSVSLKWQRRRRTLQFCLDYPRRVYINLFNSKQT</sequence>
<name>A0A072P6D1_9EURO</name>
<dbReference type="OrthoDB" id="9999863at2759"/>
<dbReference type="PANTHER" id="PTHR31064">
    <property type="entry name" value="POTASSIUM TRANSPORT PROTEIN DDB_G0292412-RELATED"/>
    <property type="match status" value="1"/>
</dbReference>
<dbReference type="Pfam" id="PF02386">
    <property type="entry name" value="TrkH"/>
    <property type="match status" value="1"/>
</dbReference>
<evidence type="ECO:0000313" key="9">
    <source>
        <dbReference type="Proteomes" id="UP000027920"/>
    </source>
</evidence>
<evidence type="ECO:0000256" key="3">
    <source>
        <dbReference type="ARBA" id="ARBA00022692"/>
    </source>
</evidence>
<dbReference type="AlphaFoldDB" id="A0A072P6D1"/>
<feature type="transmembrane region" description="Helical" evidence="7">
    <location>
        <begin position="69"/>
        <end position="92"/>
    </location>
</feature>
<evidence type="ECO:0000256" key="6">
    <source>
        <dbReference type="ARBA" id="ARBA00023136"/>
    </source>
</evidence>
<comment type="subcellular location">
    <subcellularLocation>
        <location evidence="1">Membrane</location>
        <topology evidence="1">Multi-pass membrane protein</topology>
    </subcellularLocation>
</comment>
<keyword evidence="6 7" id="KW-0472">Membrane</keyword>
<organism evidence="8 9">
    <name type="scientific">Exophiala aquamarina CBS 119918</name>
    <dbReference type="NCBI Taxonomy" id="1182545"/>
    <lineage>
        <taxon>Eukaryota</taxon>
        <taxon>Fungi</taxon>
        <taxon>Dikarya</taxon>
        <taxon>Ascomycota</taxon>
        <taxon>Pezizomycotina</taxon>
        <taxon>Eurotiomycetes</taxon>
        <taxon>Chaetothyriomycetidae</taxon>
        <taxon>Chaetothyriales</taxon>
        <taxon>Herpotrichiellaceae</taxon>
        <taxon>Exophiala</taxon>
    </lineage>
</organism>
<dbReference type="InterPro" id="IPR051143">
    <property type="entry name" value="TrkH_K-transport"/>
</dbReference>
<accession>A0A072P6D1</accession>
<comment type="caution">
    <text evidence="8">The sequence shown here is derived from an EMBL/GenBank/DDBJ whole genome shotgun (WGS) entry which is preliminary data.</text>
</comment>
<dbReference type="GO" id="GO:0140107">
    <property type="term" value="F:high-affinity potassium ion transmembrane transporter activity"/>
    <property type="evidence" value="ECO:0007669"/>
    <property type="project" value="TreeGrafter"/>
</dbReference>
<dbReference type="GO" id="GO:0005886">
    <property type="term" value="C:plasma membrane"/>
    <property type="evidence" value="ECO:0007669"/>
    <property type="project" value="TreeGrafter"/>
</dbReference>
<dbReference type="GO" id="GO:1990573">
    <property type="term" value="P:potassium ion import across plasma membrane"/>
    <property type="evidence" value="ECO:0007669"/>
    <property type="project" value="TreeGrafter"/>
</dbReference>
<keyword evidence="2" id="KW-0813">Transport</keyword>
<dbReference type="HOGENOM" id="CLU_1845108_0_0_1"/>
<dbReference type="GO" id="GO:0030007">
    <property type="term" value="P:intracellular potassium ion homeostasis"/>
    <property type="evidence" value="ECO:0007669"/>
    <property type="project" value="TreeGrafter"/>
</dbReference>
<dbReference type="Proteomes" id="UP000027920">
    <property type="component" value="Unassembled WGS sequence"/>
</dbReference>
<evidence type="ECO:0000256" key="4">
    <source>
        <dbReference type="ARBA" id="ARBA00022989"/>
    </source>
</evidence>
<keyword evidence="3 7" id="KW-0812">Transmembrane</keyword>
<keyword evidence="9" id="KW-1185">Reference proteome</keyword>
<dbReference type="PANTHER" id="PTHR31064:SF37">
    <property type="entry name" value="TRANSPORTER, PUTATIVE (EUROFUNG)-RELATED"/>
    <property type="match status" value="1"/>
</dbReference>
<evidence type="ECO:0000313" key="8">
    <source>
        <dbReference type="EMBL" id="KEF55416.1"/>
    </source>
</evidence>
<reference evidence="8 9" key="1">
    <citation type="submission" date="2013-03" db="EMBL/GenBank/DDBJ databases">
        <title>The Genome Sequence of Exophiala aquamarina CBS 119918.</title>
        <authorList>
            <consortium name="The Broad Institute Genomics Platform"/>
            <person name="Cuomo C."/>
            <person name="de Hoog S."/>
            <person name="Gorbushina A."/>
            <person name="Walker B."/>
            <person name="Young S.K."/>
            <person name="Zeng Q."/>
            <person name="Gargeya S."/>
            <person name="Fitzgerald M."/>
            <person name="Haas B."/>
            <person name="Abouelleil A."/>
            <person name="Allen A.W."/>
            <person name="Alvarado L."/>
            <person name="Arachchi H.M."/>
            <person name="Berlin A.M."/>
            <person name="Chapman S.B."/>
            <person name="Gainer-Dewar J."/>
            <person name="Goldberg J."/>
            <person name="Griggs A."/>
            <person name="Gujja S."/>
            <person name="Hansen M."/>
            <person name="Howarth C."/>
            <person name="Imamovic A."/>
            <person name="Ireland A."/>
            <person name="Larimer J."/>
            <person name="McCowan C."/>
            <person name="Murphy C."/>
            <person name="Pearson M."/>
            <person name="Poon T.W."/>
            <person name="Priest M."/>
            <person name="Roberts A."/>
            <person name="Saif S."/>
            <person name="Shea T."/>
            <person name="Sisk P."/>
            <person name="Sykes S."/>
            <person name="Wortman J."/>
            <person name="Nusbaum C."/>
            <person name="Birren B."/>
        </authorList>
    </citation>
    <scope>NUCLEOTIDE SEQUENCE [LARGE SCALE GENOMIC DNA]</scope>
    <source>
        <strain evidence="8 9">CBS 119918</strain>
    </source>
</reference>
<dbReference type="RefSeq" id="XP_013258006.1">
    <property type="nucleotide sequence ID" value="XM_013402552.1"/>
</dbReference>
<dbReference type="STRING" id="1182545.A0A072P6D1"/>
<protein>
    <submittedName>
        <fullName evidence="8">Uncharacterized protein</fullName>
    </submittedName>
</protein>
<keyword evidence="4 7" id="KW-1133">Transmembrane helix</keyword>
<proteinExistence type="predicted"/>
<evidence type="ECO:0000256" key="1">
    <source>
        <dbReference type="ARBA" id="ARBA00004141"/>
    </source>
</evidence>
<gene>
    <name evidence="8" type="ORF">A1O9_08166</name>
</gene>
<evidence type="ECO:0000256" key="2">
    <source>
        <dbReference type="ARBA" id="ARBA00022448"/>
    </source>
</evidence>
<evidence type="ECO:0000256" key="7">
    <source>
        <dbReference type="SAM" id="Phobius"/>
    </source>
</evidence>
<dbReference type="VEuPathDB" id="FungiDB:A1O9_08166"/>
<evidence type="ECO:0000256" key="5">
    <source>
        <dbReference type="ARBA" id="ARBA00023065"/>
    </source>
</evidence>
<dbReference type="GeneID" id="25283079"/>
<keyword evidence="5" id="KW-0406">Ion transport</keyword>